<keyword evidence="4 8" id="KW-0378">Hydrolase</keyword>
<dbReference type="PIRSF" id="PIRSF028757">
    <property type="entry name" value="LD-carboxypeptidase"/>
    <property type="match status" value="1"/>
</dbReference>
<comment type="caution">
    <text evidence="8">The sequence shown here is derived from an EMBL/GenBank/DDBJ whole genome shotgun (WGS) entry which is preliminary data.</text>
</comment>
<dbReference type="InterPro" id="IPR029062">
    <property type="entry name" value="Class_I_gatase-like"/>
</dbReference>
<evidence type="ECO:0000256" key="4">
    <source>
        <dbReference type="ARBA" id="ARBA00022801"/>
    </source>
</evidence>
<dbReference type="Proteomes" id="UP001223586">
    <property type="component" value="Unassembled WGS sequence"/>
</dbReference>
<evidence type="ECO:0000259" key="6">
    <source>
        <dbReference type="Pfam" id="PF02016"/>
    </source>
</evidence>
<dbReference type="GO" id="GO:0106415">
    <property type="term" value="F:muramoyltetrapeptide carboxypeptidase activity"/>
    <property type="evidence" value="ECO:0007669"/>
    <property type="project" value="UniProtKB-EC"/>
</dbReference>
<dbReference type="EMBL" id="JAUSTT010000037">
    <property type="protein sequence ID" value="MDQ0178243.1"/>
    <property type="molecule type" value="Genomic_DNA"/>
</dbReference>
<keyword evidence="2 8" id="KW-0121">Carboxypeptidase</keyword>
<sequence length="311" mass="33692">MKKGKRLQLGDTIGITAPASPTKIELVLKAVKAVEALGFRVRLGETCLLNDGGYVAGKPEDRAEELTNMFQDPEIDAIMCMRGGYGSPQILDALDYDSIVHHPKLFIGYSDITALHIALLQRANLATVHGPMAASELSRDMSSYTINSLQKTIMTSAPIGKLVNPIGEDIICLVEGEACGEIVGGNLCLISDLMGTPYELDTRGKLLFLEDIGEEPYRIDRMLTQLALAGKFADPSGIILGTWTDCQSRLYPAGSDVLQVCKNIIVPFQKPTIYNLQAGHCNSPLSLPLGVKATLYAERKELIIEESVVEG</sequence>
<comment type="similarity">
    <text evidence="1">Belongs to the peptidase S66 family.</text>
</comment>
<name>A0ABT9WY74_9BACI</name>
<dbReference type="EC" id="3.4.17.13" evidence="8"/>
<keyword evidence="5" id="KW-0720">Serine protease</keyword>
<evidence type="ECO:0000256" key="3">
    <source>
        <dbReference type="ARBA" id="ARBA00022670"/>
    </source>
</evidence>
<evidence type="ECO:0000256" key="2">
    <source>
        <dbReference type="ARBA" id="ARBA00022645"/>
    </source>
</evidence>
<evidence type="ECO:0000256" key="1">
    <source>
        <dbReference type="ARBA" id="ARBA00010233"/>
    </source>
</evidence>
<evidence type="ECO:0000313" key="8">
    <source>
        <dbReference type="EMBL" id="MDQ0178243.1"/>
    </source>
</evidence>
<dbReference type="InterPro" id="IPR027478">
    <property type="entry name" value="LdcA_N"/>
</dbReference>
<dbReference type="Gene3D" id="3.40.50.10740">
    <property type="entry name" value="Class I glutamine amidotransferase-like"/>
    <property type="match status" value="1"/>
</dbReference>
<keyword evidence="3" id="KW-0645">Protease</keyword>
<dbReference type="PANTHER" id="PTHR30237:SF2">
    <property type="entry name" value="MUREIN TETRAPEPTIDE CARBOXYPEPTIDASE"/>
    <property type="match status" value="1"/>
</dbReference>
<gene>
    <name evidence="8" type="ORF">J2S08_004147</name>
</gene>
<dbReference type="InterPro" id="IPR040921">
    <property type="entry name" value="Peptidase_S66C"/>
</dbReference>
<evidence type="ECO:0000313" key="9">
    <source>
        <dbReference type="Proteomes" id="UP001223586"/>
    </source>
</evidence>
<dbReference type="InterPro" id="IPR027461">
    <property type="entry name" value="Carboxypeptidase_A_C_sf"/>
</dbReference>
<proteinExistence type="inferred from homology"/>
<reference evidence="8 9" key="1">
    <citation type="submission" date="2023-07" db="EMBL/GenBank/DDBJ databases">
        <title>Genomic Encyclopedia of Type Strains, Phase IV (KMG-IV): sequencing the most valuable type-strain genomes for metagenomic binning, comparative biology and taxonomic classification.</title>
        <authorList>
            <person name="Goeker M."/>
        </authorList>
    </citation>
    <scope>NUCLEOTIDE SEQUENCE [LARGE SCALE GENOMIC DNA]</scope>
    <source>
        <strain evidence="8 9">DSM 23837</strain>
    </source>
</reference>
<dbReference type="SUPFAM" id="SSF52317">
    <property type="entry name" value="Class I glutamine amidotransferase-like"/>
    <property type="match status" value="1"/>
</dbReference>
<dbReference type="CDD" id="cd07025">
    <property type="entry name" value="Peptidase_S66"/>
    <property type="match status" value="1"/>
</dbReference>
<accession>A0ABT9WY74</accession>
<feature type="domain" description="LD-carboxypeptidase N-terminal" evidence="6">
    <location>
        <begin position="13"/>
        <end position="130"/>
    </location>
</feature>
<dbReference type="Gene3D" id="3.50.30.60">
    <property type="entry name" value="LD-carboxypeptidase A C-terminal domain-like"/>
    <property type="match status" value="1"/>
</dbReference>
<dbReference type="Pfam" id="PF02016">
    <property type="entry name" value="Peptidase_S66"/>
    <property type="match status" value="1"/>
</dbReference>
<evidence type="ECO:0000259" key="7">
    <source>
        <dbReference type="Pfam" id="PF17676"/>
    </source>
</evidence>
<feature type="domain" description="LD-carboxypeptidase C-terminal" evidence="7">
    <location>
        <begin position="180"/>
        <end position="295"/>
    </location>
</feature>
<dbReference type="Pfam" id="PF17676">
    <property type="entry name" value="Peptidase_S66C"/>
    <property type="match status" value="1"/>
</dbReference>
<dbReference type="RefSeq" id="WP_307232892.1">
    <property type="nucleotide sequence ID" value="NZ_JAUSTT010000037.1"/>
</dbReference>
<dbReference type="InterPro" id="IPR003507">
    <property type="entry name" value="S66_fam"/>
</dbReference>
<dbReference type="SUPFAM" id="SSF141986">
    <property type="entry name" value="LD-carboxypeptidase A C-terminal domain-like"/>
    <property type="match status" value="1"/>
</dbReference>
<dbReference type="PANTHER" id="PTHR30237">
    <property type="entry name" value="MURAMOYLTETRAPEPTIDE CARBOXYPEPTIDASE"/>
    <property type="match status" value="1"/>
</dbReference>
<protein>
    <submittedName>
        <fullName evidence="8">Muramoyltetrapeptide carboxypeptidase</fullName>
        <ecNumber evidence="8">3.4.17.13</ecNumber>
    </submittedName>
</protein>
<dbReference type="InterPro" id="IPR040449">
    <property type="entry name" value="Peptidase_S66_N"/>
</dbReference>
<organism evidence="8 9">
    <name type="scientific">Bacillus chungangensis</name>
    <dbReference type="NCBI Taxonomy" id="587633"/>
    <lineage>
        <taxon>Bacteria</taxon>
        <taxon>Bacillati</taxon>
        <taxon>Bacillota</taxon>
        <taxon>Bacilli</taxon>
        <taxon>Bacillales</taxon>
        <taxon>Bacillaceae</taxon>
        <taxon>Bacillus</taxon>
    </lineage>
</organism>
<keyword evidence="9" id="KW-1185">Reference proteome</keyword>
<evidence type="ECO:0000256" key="5">
    <source>
        <dbReference type="ARBA" id="ARBA00022825"/>
    </source>
</evidence>